<dbReference type="RefSeq" id="WP_242970656.1">
    <property type="nucleotide sequence ID" value="NZ_LT907978.1"/>
</dbReference>
<dbReference type="PROSITE" id="PS00409">
    <property type="entry name" value="PROKAR_NTER_METHYL"/>
    <property type="match status" value="1"/>
</dbReference>
<dbReference type="KEGG" id="ehl:EHLA_0464"/>
<keyword evidence="1" id="KW-1133">Transmembrane helix</keyword>
<evidence type="ECO:0000256" key="1">
    <source>
        <dbReference type="SAM" id="Phobius"/>
    </source>
</evidence>
<reference evidence="3" key="1">
    <citation type="submission" date="2017-09" db="EMBL/GenBank/DDBJ databases">
        <authorList>
            <person name="Shetty A S."/>
        </authorList>
    </citation>
    <scope>NUCLEOTIDE SEQUENCE [LARGE SCALE GENOMIC DNA]</scope>
</reference>
<name>A0A285PNQ6_9FIRM</name>
<dbReference type="NCBIfam" id="TIGR02532">
    <property type="entry name" value="IV_pilin_GFxxxE"/>
    <property type="match status" value="1"/>
</dbReference>
<accession>A0A285PNQ6</accession>
<dbReference type="InterPro" id="IPR012902">
    <property type="entry name" value="N_methyl_site"/>
</dbReference>
<dbReference type="Gene3D" id="3.30.700.10">
    <property type="entry name" value="Glycoprotein, Type 4 Pilin"/>
    <property type="match status" value="1"/>
</dbReference>
<dbReference type="EMBL" id="LT907978">
    <property type="protein sequence ID" value="SOB71229.1"/>
    <property type="molecule type" value="Genomic_DNA"/>
</dbReference>
<feature type="transmembrane region" description="Helical" evidence="1">
    <location>
        <begin position="21"/>
        <end position="48"/>
    </location>
</feature>
<protein>
    <submittedName>
        <fullName evidence="2">IV_pilin_GFxxxE: prepilin-type N-terminal cleavage/methylation domain</fullName>
    </submittedName>
</protein>
<dbReference type="Proteomes" id="UP000217549">
    <property type="component" value="Chromosome I"/>
</dbReference>
<organism evidence="2 3">
    <name type="scientific">Anaerobutyricum hallii</name>
    <dbReference type="NCBI Taxonomy" id="39488"/>
    <lineage>
        <taxon>Bacteria</taxon>
        <taxon>Bacillati</taxon>
        <taxon>Bacillota</taxon>
        <taxon>Clostridia</taxon>
        <taxon>Lachnospirales</taxon>
        <taxon>Lachnospiraceae</taxon>
        <taxon>Anaerobutyricum</taxon>
    </lineage>
</organism>
<evidence type="ECO:0000313" key="2">
    <source>
        <dbReference type="EMBL" id="SOB71229.1"/>
    </source>
</evidence>
<dbReference type="Pfam" id="PF07963">
    <property type="entry name" value="N_methyl"/>
    <property type="match status" value="1"/>
</dbReference>
<dbReference type="SUPFAM" id="SSF54523">
    <property type="entry name" value="Pili subunits"/>
    <property type="match status" value="1"/>
</dbReference>
<keyword evidence="1" id="KW-0812">Transmembrane</keyword>
<keyword evidence="1" id="KW-0472">Membrane</keyword>
<sequence length="322" mass="36251">MIKKKYKQRKMILSEIYNTKNRGFTLVELIIVVAIMGVLIAILAPAYARHVEKSRETVDIANVRSAYEEIMAEVMDEDASNIVKVVKLKQKRNDWQAFDPVVIAGKTHYKSQGDTDNWKGIPVANGECEVSYNASTGIFFDWKGAGKDTSDTTIDFNGNLHGVLNRTGILSELTNQSIKRFEIDSKCSDSNMVNKVNKEIKAEGNSLLQYGTWAYLGSPSKDSSRYLFWTSVDTDQVGAGKKIPVIVSKADGGFYISETTTAYRNPKDKKNYVAIADHIYNDYGFQTYTKGEKYGTLKEAYEAYSKLFKEGKYAEYKDTLPK</sequence>
<gene>
    <name evidence="2" type="ORF">EHLA_0464</name>
</gene>
<keyword evidence="3" id="KW-1185">Reference proteome</keyword>
<evidence type="ECO:0000313" key="3">
    <source>
        <dbReference type="Proteomes" id="UP000217549"/>
    </source>
</evidence>
<dbReference type="AlphaFoldDB" id="A0A285PNQ6"/>
<dbReference type="InterPro" id="IPR045584">
    <property type="entry name" value="Pilin-like"/>
</dbReference>
<proteinExistence type="predicted"/>